<feature type="compositionally biased region" description="Acidic residues" evidence="1">
    <location>
        <begin position="9"/>
        <end position="27"/>
    </location>
</feature>
<evidence type="ECO:0000256" key="1">
    <source>
        <dbReference type="SAM" id="MobiDB-lite"/>
    </source>
</evidence>
<reference evidence="3" key="1">
    <citation type="submission" date="2025-08" db="UniProtKB">
        <authorList>
            <consortium name="RefSeq"/>
        </authorList>
    </citation>
    <scope>IDENTIFICATION</scope>
</reference>
<evidence type="ECO:0000313" key="2">
    <source>
        <dbReference type="Proteomes" id="UP000695022"/>
    </source>
</evidence>
<name>A0ABM1DQK2_PRICU</name>
<dbReference type="Pfam" id="PF15389">
    <property type="entry name" value="DUF4612"/>
    <property type="match status" value="1"/>
</dbReference>
<gene>
    <name evidence="3" type="primary">LOC106805226</name>
</gene>
<dbReference type="Proteomes" id="UP000695022">
    <property type="component" value="Unplaced"/>
</dbReference>
<dbReference type="RefSeq" id="XP_014662223.1">
    <property type="nucleotide sequence ID" value="XM_014806737.1"/>
</dbReference>
<protein>
    <submittedName>
        <fullName evidence="3">Uncharacterized protein LOC106805226 isoform X1</fullName>
    </submittedName>
</protein>
<evidence type="ECO:0000313" key="3">
    <source>
        <dbReference type="RefSeq" id="XP_014662223.1"/>
    </source>
</evidence>
<organism evidence="2 3">
    <name type="scientific">Priapulus caudatus</name>
    <name type="common">Priapulid worm</name>
    <dbReference type="NCBI Taxonomy" id="37621"/>
    <lineage>
        <taxon>Eukaryota</taxon>
        <taxon>Metazoa</taxon>
        <taxon>Ecdysozoa</taxon>
        <taxon>Scalidophora</taxon>
        <taxon>Priapulida</taxon>
        <taxon>Priapulimorpha</taxon>
        <taxon>Priapulimorphida</taxon>
        <taxon>Priapulidae</taxon>
        <taxon>Priapulus</taxon>
    </lineage>
</organism>
<accession>A0ABM1DQK2</accession>
<sequence length="130" mass="14345">MPSLGEDALLYDDDDGVTESESVDTGDDVPASVDPSLLEECAIARTDLEAEMPNHVSPSADIAEDFALQSEHMELADEIAEPPVFHRRHKMHLTASMTEFFYILDEKIGMGGDYESEDERQSRQSGLGII</sequence>
<proteinExistence type="predicted"/>
<feature type="region of interest" description="Disordered" evidence="1">
    <location>
        <begin position="1"/>
        <end position="33"/>
    </location>
</feature>
<keyword evidence="2" id="KW-1185">Reference proteome</keyword>
<dbReference type="InterPro" id="IPR027967">
    <property type="entry name" value="DUF4612"/>
</dbReference>
<dbReference type="GeneID" id="106805226"/>